<proteinExistence type="predicted"/>
<dbReference type="InterPro" id="IPR029058">
    <property type="entry name" value="AB_hydrolase_fold"/>
</dbReference>
<keyword evidence="3" id="KW-1185">Reference proteome</keyword>
<organism evidence="2 3">
    <name type="scientific">Sphingobium wenxiniae (strain DSM 21828 / CGMCC 1.7748 / JZ-1)</name>
    <dbReference type="NCBI Taxonomy" id="595605"/>
    <lineage>
        <taxon>Bacteria</taxon>
        <taxon>Pseudomonadati</taxon>
        <taxon>Pseudomonadota</taxon>
        <taxon>Alphaproteobacteria</taxon>
        <taxon>Sphingomonadales</taxon>
        <taxon>Sphingomonadaceae</taxon>
        <taxon>Sphingobium</taxon>
    </lineage>
</organism>
<protein>
    <submittedName>
        <fullName evidence="2">Pimeloyl-ACP methyl ester carboxylesterase</fullName>
    </submittedName>
</protein>
<dbReference type="SUPFAM" id="SSF53474">
    <property type="entry name" value="alpha/beta-Hydrolases"/>
    <property type="match status" value="1"/>
</dbReference>
<sequence length="302" mass="32854">MKNDGGSTAPLRGLNGAVPPAPEWFTQAVNTPFESGFVDVDGIPIEYRSWGDRGKPGLLFFHGNAAHLGWWSFLTPLFAAEYRVVALSFSGMGLSGWRSSYSIDNFVREGFAAAEAGGACLAGPPTIIGHSLGGLPVLRAAARHAERMRAGIIVDCALPGPEMSEAAPQSPQRSYPDLPSALDRFRLSPLQPCENLYAADYLARMALKQTEDGSWTWRFDRNLWRGIDIGDPWADLSGVKVPMAHIRGDHSFLTAGAMHRRMRSTAPETMPFIDIPAAYHHVMVDQPLALVASLRTLLAAWA</sequence>
<comment type="caution">
    <text evidence="2">The sequence shown here is derived from an EMBL/GenBank/DDBJ whole genome shotgun (WGS) entry which is preliminary data.</text>
</comment>
<dbReference type="Proteomes" id="UP000316624">
    <property type="component" value="Unassembled WGS sequence"/>
</dbReference>
<evidence type="ECO:0000259" key="1">
    <source>
        <dbReference type="Pfam" id="PF12697"/>
    </source>
</evidence>
<dbReference type="AlphaFoldDB" id="A0A562KMC5"/>
<dbReference type="PANTHER" id="PTHR43329">
    <property type="entry name" value="EPOXIDE HYDROLASE"/>
    <property type="match status" value="1"/>
</dbReference>
<dbReference type="InterPro" id="IPR000073">
    <property type="entry name" value="AB_hydrolase_1"/>
</dbReference>
<dbReference type="Gene3D" id="3.40.50.1820">
    <property type="entry name" value="alpha/beta hydrolase"/>
    <property type="match status" value="1"/>
</dbReference>
<evidence type="ECO:0000313" key="2">
    <source>
        <dbReference type="EMBL" id="TWH96569.1"/>
    </source>
</evidence>
<accession>A0A562KMC5</accession>
<gene>
    <name evidence="2" type="ORF">IQ35_00500</name>
</gene>
<reference evidence="2 3" key="1">
    <citation type="journal article" date="2015" name="Stand. Genomic Sci.">
        <title>Genomic Encyclopedia of Bacterial and Archaeal Type Strains, Phase III: the genomes of soil and plant-associated and newly described type strains.</title>
        <authorList>
            <person name="Whitman W.B."/>
            <person name="Woyke T."/>
            <person name="Klenk H.P."/>
            <person name="Zhou Y."/>
            <person name="Lilburn T.G."/>
            <person name="Beck B.J."/>
            <person name="De Vos P."/>
            <person name="Vandamme P."/>
            <person name="Eisen J.A."/>
            <person name="Garrity G."/>
            <person name="Hugenholtz P."/>
            <person name="Kyrpides N.C."/>
        </authorList>
    </citation>
    <scope>NUCLEOTIDE SEQUENCE [LARGE SCALE GENOMIC DNA]</scope>
    <source>
        <strain evidence="2 3">CGMCC 1.7748</strain>
    </source>
</reference>
<evidence type="ECO:0000313" key="3">
    <source>
        <dbReference type="Proteomes" id="UP000316624"/>
    </source>
</evidence>
<name>A0A562KMC5_SPHWJ</name>
<dbReference type="RefSeq" id="WP_021246100.1">
    <property type="nucleotide sequence ID" value="NZ_JACIIY010000009.1"/>
</dbReference>
<dbReference type="Pfam" id="PF12697">
    <property type="entry name" value="Abhydrolase_6"/>
    <property type="match status" value="1"/>
</dbReference>
<dbReference type="EMBL" id="VLKK01000002">
    <property type="protein sequence ID" value="TWH96569.1"/>
    <property type="molecule type" value="Genomic_DNA"/>
</dbReference>
<feature type="domain" description="AB hydrolase-1" evidence="1">
    <location>
        <begin position="58"/>
        <end position="292"/>
    </location>
</feature>